<protein>
    <submittedName>
        <fullName evidence="4">Spliced glycoprotein U85.5</fullName>
    </submittedName>
</protein>
<evidence type="ECO:0000256" key="1">
    <source>
        <dbReference type="SAM" id="MobiDB-lite"/>
    </source>
</evidence>
<accession>A0A183AG87</accession>
<dbReference type="WBParaSite" id="ECPE_0000598501-mRNA-1">
    <property type="protein sequence ID" value="ECPE_0000598501-mRNA-1"/>
    <property type="gene ID" value="ECPE_0000598501"/>
</dbReference>
<feature type="compositionally biased region" description="Low complexity" evidence="1">
    <location>
        <begin position="26"/>
        <end position="43"/>
    </location>
</feature>
<dbReference type="Proteomes" id="UP000272942">
    <property type="component" value="Unassembled WGS sequence"/>
</dbReference>
<gene>
    <name evidence="2" type="ORF">ECPE_LOCUS5972</name>
</gene>
<dbReference type="OrthoDB" id="6288028at2759"/>
<feature type="region of interest" description="Disordered" evidence="1">
    <location>
        <begin position="122"/>
        <end position="181"/>
    </location>
</feature>
<feature type="compositionally biased region" description="Basic and acidic residues" evidence="1">
    <location>
        <begin position="81"/>
        <end position="97"/>
    </location>
</feature>
<feature type="compositionally biased region" description="Polar residues" evidence="1">
    <location>
        <begin position="140"/>
        <end position="157"/>
    </location>
</feature>
<dbReference type="AlphaFoldDB" id="A0A183AG87"/>
<reference evidence="4" key="1">
    <citation type="submission" date="2016-06" db="UniProtKB">
        <authorList>
            <consortium name="WormBaseParasite"/>
        </authorList>
    </citation>
    <scope>IDENTIFICATION</scope>
</reference>
<sequence>MYSLRLANDSNDLELPKRAPGLGDIVDSSMESDSDVSVSPSVDGMKEDLDPMATLKAPEQSSTQFGVSTTPNGARSTETGCKSEPRSNGETSFKDPPTKPIPQQQQQQLNYIEPCNLDLGSNTTTTTNSLTINRSTTNSVGPNPTSSSAHPVSTDNGPTGALGKLRVNPAMPGSTEEDDRIEYKEIDPISTNALAIVTKHYLDDNNDDGDDVGCPR</sequence>
<proteinExistence type="predicted"/>
<reference evidence="2 3" key="2">
    <citation type="submission" date="2018-11" db="EMBL/GenBank/DDBJ databases">
        <authorList>
            <consortium name="Pathogen Informatics"/>
        </authorList>
    </citation>
    <scope>NUCLEOTIDE SEQUENCE [LARGE SCALE GENOMIC DNA]</scope>
    <source>
        <strain evidence="2 3">Egypt</strain>
    </source>
</reference>
<name>A0A183AG87_9TREM</name>
<keyword evidence="3" id="KW-1185">Reference proteome</keyword>
<evidence type="ECO:0000313" key="2">
    <source>
        <dbReference type="EMBL" id="VDP77067.1"/>
    </source>
</evidence>
<evidence type="ECO:0000313" key="4">
    <source>
        <dbReference type="WBParaSite" id="ECPE_0000598501-mRNA-1"/>
    </source>
</evidence>
<organism evidence="4">
    <name type="scientific">Echinostoma caproni</name>
    <dbReference type="NCBI Taxonomy" id="27848"/>
    <lineage>
        <taxon>Eukaryota</taxon>
        <taxon>Metazoa</taxon>
        <taxon>Spiralia</taxon>
        <taxon>Lophotrochozoa</taxon>
        <taxon>Platyhelminthes</taxon>
        <taxon>Trematoda</taxon>
        <taxon>Digenea</taxon>
        <taxon>Plagiorchiida</taxon>
        <taxon>Echinostomata</taxon>
        <taxon>Echinostomatoidea</taxon>
        <taxon>Echinostomatidae</taxon>
        <taxon>Echinostoma</taxon>
    </lineage>
</organism>
<feature type="compositionally biased region" description="Low complexity" evidence="1">
    <location>
        <begin position="122"/>
        <end position="139"/>
    </location>
</feature>
<dbReference type="EMBL" id="UZAN01042895">
    <property type="protein sequence ID" value="VDP77067.1"/>
    <property type="molecule type" value="Genomic_DNA"/>
</dbReference>
<feature type="compositionally biased region" description="Polar residues" evidence="1">
    <location>
        <begin position="59"/>
        <end position="80"/>
    </location>
</feature>
<feature type="region of interest" description="Disordered" evidence="1">
    <location>
        <begin position="1"/>
        <end position="103"/>
    </location>
</feature>
<evidence type="ECO:0000313" key="3">
    <source>
        <dbReference type="Proteomes" id="UP000272942"/>
    </source>
</evidence>